<evidence type="ECO:0000256" key="6">
    <source>
        <dbReference type="ARBA" id="ARBA00023014"/>
    </source>
</evidence>
<dbReference type="Pfam" id="PF10609">
    <property type="entry name" value="ParA"/>
    <property type="match status" value="1"/>
</dbReference>
<evidence type="ECO:0000313" key="7">
    <source>
        <dbReference type="EMBL" id="ESP01792.1"/>
    </source>
</evidence>
<organism evidence="7 8">
    <name type="scientific">Lottia gigantea</name>
    <name type="common">Giant owl limpet</name>
    <dbReference type="NCBI Taxonomy" id="225164"/>
    <lineage>
        <taxon>Eukaryota</taxon>
        <taxon>Metazoa</taxon>
        <taxon>Spiralia</taxon>
        <taxon>Lophotrochozoa</taxon>
        <taxon>Mollusca</taxon>
        <taxon>Gastropoda</taxon>
        <taxon>Patellogastropoda</taxon>
        <taxon>Lottioidea</taxon>
        <taxon>Lottiidae</taxon>
        <taxon>Lottia</taxon>
    </lineage>
</organism>
<evidence type="ECO:0008006" key="9">
    <source>
        <dbReference type="Google" id="ProtNLM"/>
    </source>
</evidence>
<keyword evidence="2" id="KW-0479">Metal-binding</keyword>
<dbReference type="GeneID" id="20235443"/>
<sequence length="260" mass="28288">MEIVKRMSKIKHKIAVMSGKGGVGKSTIAVNLAVALSKKGYRTGILDIDIHGPNVPRMLKIGKKDLIISAEGIVPVKVGNLKVISVQLLLPEENSPIIWRGPRKTAAIRQFLVDVSWGDLDILVIDCPPGTGDEHLTILQSIPFFDGIIMVTTPHEVSLDDVEKSINMAKHLKIKVLGIVENMSGFVCPECKTEIPIFGSGGGNKIASKTNIPLLGNVPIDIASKELEDVLLIENGESETSKRLLKIVNKIENIVLKREE</sequence>
<dbReference type="GO" id="GO:0005829">
    <property type="term" value="C:cytosol"/>
    <property type="evidence" value="ECO:0007669"/>
    <property type="project" value="TreeGrafter"/>
</dbReference>
<dbReference type="GO" id="GO:0005524">
    <property type="term" value="F:ATP binding"/>
    <property type="evidence" value="ECO:0007669"/>
    <property type="project" value="UniProtKB-KW"/>
</dbReference>
<gene>
    <name evidence="7" type="ORF">LOTGIDRAFT_148836</name>
</gene>
<dbReference type="RefSeq" id="XP_009047521.1">
    <property type="nucleotide sequence ID" value="XM_009049273.1"/>
</dbReference>
<keyword evidence="5" id="KW-0408">Iron</keyword>
<dbReference type="CTD" id="20235443"/>
<dbReference type="InterPro" id="IPR027417">
    <property type="entry name" value="P-loop_NTPase"/>
</dbReference>
<dbReference type="KEGG" id="lgi:LOTGIDRAFT_148836"/>
<dbReference type="Proteomes" id="UP000030746">
    <property type="component" value="Unassembled WGS sequence"/>
</dbReference>
<keyword evidence="3" id="KW-0547">Nucleotide-binding</keyword>
<dbReference type="FunFam" id="3.40.50.300:FF:001119">
    <property type="entry name" value="Iron-sulfur cluster carrier protein"/>
    <property type="match status" value="1"/>
</dbReference>
<proteinExistence type="inferred from homology"/>
<dbReference type="PANTHER" id="PTHR23264">
    <property type="entry name" value="NUCLEOTIDE-BINDING PROTEIN NBP35 YEAST -RELATED"/>
    <property type="match status" value="1"/>
</dbReference>
<dbReference type="GO" id="GO:0140663">
    <property type="term" value="F:ATP-dependent FeS chaperone activity"/>
    <property type="evidence" value="ECO:0007669"/>
    <property type="project" value="InterPro"/>
</dbReference>
<evidence type="ECO:0000256" key="4">
    <source>
        <dbReference type="ARBA" id="ARBA00022840"/>
    </source>
</evidence>
<dbReference type="STRING" id="225164.V4B6S4"/>
<keyword evidence="1" id="KW-0004">4Fe-4S</keyword>
<evidence type="ECO:0000256" key="5">
    <source>
        <dbReference type="ARBA" id="ARBA00023004"/>
    </source>
</evidence>
<dbReference type="GO" id="GO:0046872">
    <property type="term" value="F:metal ion binding"/>
    <property type="evidence" value="ECO:0007669"/>
    <property type="project" value="UniProtKB-KW"/>
</dbReference>
<dbReference type="EMBL" id="KB200382">
    <property type="protein sequence ID" value="ESP01792.1"/>
    <property type="molecule type" value="Genomic_DNA"/>
</dbReference>
<dbReference type="SUPFAM" id="SSF52540">
    <property type="entry name" value="P-loop containing nucleoside triphosphate hydrolases"/>
    <property type="match status" value="1"/>
</dbReference>
<keyword evidence="8" id="KW-1185">Reference proteome</keyword>
<name>V4B6S4_LOTGI</name>
<keyword evidence="6" id="KW-0411">Iron-sulfur</keyword>
<dbReference type="InterPro" id="IPR019591">
    <property type="entry name" value="Mrp/NBP35_ATP-bd"/>
</dbReference>
<dbReference type="Gene3D" id="3.40.50.300">
    <property type="entry name" value="P-loop containing nucleotide triphosphate hydrolases"/>
    <property type="match status" value="1"/>
</dbReference>
<reference evidence="7 8" key="1">
    <citation type="journal article" date="2013" name="Nature">
        <title>Insights into bilaterian evolution from three spiralian genomes.</title>
        <authorList>
            <person name="Simakov O."/>
            <person name="Marletaz F."/>
            <person name="Cho S.J."/>
            <person name="Edsinger-Gonzales E."/>
            <person name="Havlak P."/>
            <person name="Hellsten U."/>
            <person name="Kuo D.H."/>
            <person name="Larsson T."/>
            <person name="Lv J."/>
            <person name="Arendt D."/>
            <person name="Savage R."/>
            <person name="Osoegawa K."/>
            <person name="de Jong P."/>
            <person name="Grimwood J."/>
            <person name="Chapman J.A."/>
            <person name="Shapiro H."/>
            <person name="Aerts A."/>
            <person name="Otillar R.P."/>
            <person name="Terry A.Y."/>
            <person name="Boore J.L."/>
            <person name="Grigoriev I.V."/>
            <person name="Lindberg D.R."/>
            <person name="Seaver E.C."/>
            <person name="Weisblat D.A."/>
            <person name="Putnam N.H."/>
            <person name="Rokhsar D.S."/>
        </authorList>
    </citation>
    <scope>NUCLEOTIDE SEQUENCE [LARGE SCALE GENOMIC DNA]</scope>
</reference>
<evidence type="ECO:0000256" key="1">
    <source>
        <dbReference type="ARBA" id="ARBA00022485"/>
    </source>
</evidence>
<accession>V4B6S4</accession>
<dbReference type="OrthoDB" id="1741334at2759"/>
<dbReference type="GO" id="GO:0016226">
    <property type="term" value="P:iron-sulfur cluster assembly"/>
    <property type="evidence" value="ECO:0007669"/>
    <property type="project" value="InterPro"/>
</dbReference>
<dbReference type="GO" id="GO:0051539">
    <property type="term" value="F:4 iron, 4 sulfur cluster binding"/>
    <property type="evidence" value="ECO:0007669"/>
    <property type="project" value="UniProtKB-KW"/>
</dbReference>
<dbReference type="PANTHER" id="PTHR23264:SF19">
    <property type="entry name" value="CYTOSOLIC FE-S CLUSTER ASSEMBLY FACTOR NUBP2"/>
    <property type="match status" value="1"/>
</dbReference>
<evidence type="ECO:0000313" key="8">
    <source>
        <dbReference type="Proteomes" id="UP000030746"/>
    </source>
</evidence>
<dbReference type="HAMAP" id="MF_02040">
    <property type="entry name" value="Mrp_NBP35"/>
    <property type="match status" value="1"/>
</dbReference>
<keyword evidence="4" id="KW-0067">ATP-binding</keyword>
<evidence type="ECO:0000256" key="3">
    <source>
        <dbReference type="ARBA" id="ARBA00022741"/>
    </source>
</evidence>
<dbReference type="CDD" id="cd02037">
    <property type="entry name" value="Mrp_NBP35"/>
    <property type="match status" value="1"/>
</dbReference>
<dbReference type="AlphaFoldDB" id="V4B6S4"/>
<dbReference type="OMA" id="CEGCPGQ"/>
<dbReference type="InterPro" id="IPR033756">
    <property type="entry name" value="YlxH/NBP35"/>
</dbReference>
<evidence type="ECO:0000256" key="2">
    <source>
        <dbReference type="ARBA" id="ARBA00022723"/>
    </source>
</evidence>
<protein>
    <recommendedName>
        <fullName evidence="9">Iron-sulfur cluster carrier protein</fullName>
    </recommendedName>
</protein>